<dbReference type="GO" id="GO:0038203">
    <property type="term" value="P:TORC2 signaling"/>
    <property type="evidence" value="ECO:0007669"/>
    <property type="project" value="TreeGrafter"/>
</dbReference>
<feature type="compositionally biased region" description="Low complexity" evidence="1">
    <location>
        <begin position="14"/>
        <end position="36"/>
    </location>
</feature>
<keyword evidence="3" id="KW-1185">Reference proteome</keyword>
<dbReference type="eggNOG" id="ENOG502RZ40">
    <property type="taxonomic scope" value="Eukaryota"/>
</dbReference>
<reference evidence="3" key="1">
    <citation type="journal article" date="2014" name="BMC Genomics">
        <title>Genome characteristics reveal the impact of lichenization on lichen-forming fungus Endocarpon pusillum Hedwig (Verrucariales, Ascomycota).</title>
        <authorList>
            <person name="Wang Y.-Y."/>
            <person name="Liu B."/>
            <person name="Zhang X.-Y."/>
            <person name="Zhou Q.-M."/>
            <person name="Zhang T."/>
            <person name="Li H."/>
            <person name="Yu Y.-F."/>
            <person name="Zhang X.-L."/>
            <person name="Hao X.-Y."/>
            <person name="Wang M."/>
            <person name="Wang L."/>
            <person name="Wei J.-C."/>
        </authorList>
    </citation>
    <scope>NUCLEOTIDE SEQUENCE [LARGE SCALE GENOMIC DNA]</scope>
    <source>
        <strain evidence="3">Z07020 / HMAS-L-300199</strain>
    </source>
</reference>
<dbReference type="OrthoDB" id="2290221at2759"/>
<dbReference type="PANTHER" id="PTHR32428">
    <property type="entry name" value="TARGET OF RAPAMYCIN COMPLEX 2 SUBUNIT BIT61-RELATED"/>
    <property type="match status" value="1"/>
</dbReference>
<feature type="compositionally biased region" description="Basic and acidic residues" evidence="1">
    <location>
        <begin position="1"/>
        <end position="12"/>
    </location>
</feature>
<organism evidence="2 3">
    <name type="scientific">Endocarpon pusillum (strain Z07020 / HMAS-L-300199)</name>
    <name type="common">Lichen-forming fungus</name>
    <dbReference type="NCBI Taxonomy" id="1263415"/>
    <lineage>
        <taxon>Eukaryota</taxon>
        <taxon>Fungi</taxon>
        <taxon>Dikarya</taxon>
        <taxon>Ascomycota</taxon>
        <taxon>Pezizomycotina</taxon>
        <taxon>Eurotiomycetes</taxon>
        <taxon>Chaetothyriomycetidae</taxon>
        <taxon>Verrucariales</taxon>
        <taxon>Verrucariaceae</taxon>
        <taxon>Endocarpon</taxon>
    </lineage>
</organism>
<feature type="region of interest" description="Disordered" evidence="1">
    <location>
        <begin position="395"/>
        <end position="418"/>
    </location>
</feature>
<dbReference type="OMA" id="VELWLFT"/>
<dbReference type="GeneID" id="19243369"/>
<feature type="compositionally biased region" description="Basic and acidic residues" evidence="1">
    <location>
        <begin position="245"/>
        <end position="257"/>
    </location>
</feature>
<feature type="region of interest" description="Disordered" evidence="1">
    <location>
        <begin position="242"/>
        <end position="266"/>
    </location>
</feature>
<dbReference type="RefSeq" id="XP_007787676.1">
    <property type="nucleotide sequence ID" value="XM_007789486.1"/>
</dbReference>
<feature type="compositionally biased region" description="Low complexity" evidence="1">
    <location>
        <begin position="680"/>
        <end position="707"/>
    </location>
</feature>
<feature type="region of interest" description="Disordered" evidence="1">
    <location>
        <begin position="1"/>
        <end position="50"/>
    </location>
</feature>
<feature type="compositionally biased region" description="Polar residues" evidence="1">
    <location>
        <begin position="64"/>
        <end position="77"/>
    </location>
</feature>
<proteinExistence type="predicted"/>
<evidence type="ECO:0000313" key="2">
    <source>
        <dbReference type="EMBL" id="ERF74979.1"/>
    </source>
</evidence>
<feature type="region of interest" description="Disordered" evidence="1">
    <location>
        <begin position="299"/>
        <end position="378"/>
    </location>
</feature>
<feature type="compositionally biased region" description="Basic residues" evidence="1">
    <location>
        <begin position="320"/>
        <end position="330"/>
    </location>
</feature>
<accession>U1HZI7</accession>
<feature type="region of interest" description="Disordered" evidence="1">
    <location>
        <begin position="793"/>
        <end position="839"/>
    </location>
</feature>
<feature type="region of interest" description="Disordered" evidence="1">
    <location>
        <begin position="658"/>
        <end position="708"/>
    </location>
</feature>
<dbReference type="PANTHER" id="PTHR32428:SF2">
    <property type="entry name" value="TARGET OF RAPAMYCIN COMPLEX 2 SUBUNIT BIT61-RELATED"/>
    <property type="match status" value="1"/>
</dbReference>
<feature type="compositionally biased region" description="Gly residues" evidence="1">
    <location>
        <begin position="829"/>
        <end position="839"/>
    </location>
</feature>
<feature type="compositionally biased region" description="Polar residues" evidence="1">
    <location>
        <begin position="342"/>
        <end position="378"/>
    </location>
</feature>
<gene>
    <name evidence="2" type="ORF">EPUS_08520</name>
</gene>
<feature type="region of interest" description="Disordered" evidence="1">
    <location>
        <begin position="64"/>
        <end position="127"/>
    </location>
</feature>
<protein>
    <recommendedName>
        <fullName evidence="4">HbrB</fullName>
    </recommendedName>
</protein>
<feature type="region of interest" description="Disordered" evidence="1">
    <location>
        <begin position="139"/>
        <end position="186"/>
    </location>
</feature>
<dbReference type="AlphaFoldDB" id="U1HZI7"/>
<feature type="compositionally biased region" description="Basic and acidic residues" evidence="1">
    <location>
        <begin position="331"/>
        <end position="340"/>
    </location>
</feature>
<dbReference type="GO" id="GO:0031932">
    <property type="term" value="C:TORC2 complex"/>
    <property type="evidence" value="ECO:0007669"/>
    <property type="project" value="TreeGrafter"/>
</dbReference>
<dbReference type="Pfam" id="PF08539">
    <property type="entry name" value="HbrB"/>
    <property type="match status" value="1"/>
</dbReference>
<sequence length="839" mass="90510">MDAPSHRPERLRSSSRQNQRPPSSGSDTSTGSNLTSISMPKRPAHAANQANLPSYIASNIATANSSQTSLPNYSRPATQFMPHSDQPTRKGSPLGSPFGHSRHQRQHSQGYFEPSMPSTSLADHSSMASLSASQIAAQAAMQHLSMSSHSRKRSQTAPIPPEMTPQEGRKVSKSTPPPSNNGSDAALTHARATEPQYKNGLIGNTAAATAANAAFPRSLMSADGPEKEQKKGSKMRMFKPKHIGITRDKDKEAKDRPLASPNKLPIGSSALSRVVNASTTSLADSLSSSHSMYSLNNASSSTMIQVPSSDRQTSYEKEKPHKHTGLRQKLKLKDKDDHHNLPLSSVNSNSKPLDIDNPSSLYSFEPSSPGLSSNFSKSVSGLDLRHAGRALREKKREAKALASNSTLEATKSRESEGSEWALSNLPTLSTSLPQHSTLGTSGAMTPVAVDPALRDILGTFGLNNMTPDDAWDFLKAKILVVFEGEDVRVAVEDLNKLVTIYIQRCVQRHQPTTITEDLDDLFQTGFLSLNHTIRSVPDDRLVPHLVSLWLIVFQTVLPFMQAVFFPLDQEFKGRGTVLTTRAAAADFWGALTTSESSHLSTSPPSGANGLVVAGDELEVRRMLLISFRDTVILPRYEVLKATFSRLSLESINASLSNTSSFDNSANTNERPSTAQSLDPNLSSFNSQSSTLLGSSSAGRSRATSNTSNPAQDIAFQSLASPPAARPTDSSSSHVTETVGRMLQCLSVLASVQSNDEAQAKMEELSKELKLNWLGRGRTGRNRRGFVGTRVRNPRTSSYRRDAEGSPTPTPTRASTIDMDERGGLSMPGAFGGGLGRSML</sequence>
<dbReference type="Proteomes" id="UP000019373">
    <property type="component" value="Unassembled WGS sequence"/>
</dbReference>
<evidence type="ECO:0008006" key="4">
    <source>
        <dbReference type="Google" id="ProtNLM"/>
    </source>
</evidence>
<name>U1HZI7_ENDPU</name>
<evidence type="ECO:0000313" key="3">
    <source>
        <dbReference type="Proteomes" id="UP000019373"/>
    </source>
</evidence>
<evidence type="ECO:0000256" key="1">
    <source>
        <dbReference type="SAM" id="MobiDB-lite"/>
    </source>
</evidence>
<dbReference type="HOGENOM" id="CLU_005193_1_0_1"/>
<feature type="compositionally biased region" description="Polar residues" evidence="1">
    <location>
        <begin position="303"/>
        <end position="312"/>
    </location>
</feature>
<feature type="compositionally biased region" description="Polar residues" evidence="1">
    <location>
        <begin position="658"/>
        <end position="679"/>
    </location>
</feature>
<dbReference type="InterPro" id="IPR013745">
    <property type="entry name" value="Bit61/PRR5"/>
</dbReference>
<dbReference type="EMBL" id="KE720845">
    <property type="protein sequence ID" value="ERF74979.1"/>
    <property type="molecule type" value="Genomic_DNA"/>
</dbReference>